<evidence type="ECO:0000256" key="1">
    <source>
        <dbReference type="ARBA" id="ARBA00004141"/>
    </source>
</evidence>
<keyword evidence="7" id="KW-0449">Lipoprotein</keyword>
<keyword evidence="8 10" id="KW-0012">Acyltransferase</keyword>
<evidence type="ECO:0000259" key="11">
    <source>
        <dbReference type="Pfam" id="PF01529"/>
    </source>
</evidence>
<evidence type="ECO:0000256" key="7">
    <source>
        <dbReference type="ARBA" id="ARBA00023288"/>
    </source>
</evidence>
<evidence type="ECO:0000256" key="8">
    <source>
        <dbReference type="ARBA" id="ARBA00023315"/>
    </source>
</evidence>
<dbReference type="EC" id="2.3.1.225" evidence="10"/>
<comment type="domain">
    <text evidence="10">The DHHC domain is required for palmitoyltransferase activity.</text>
</comment>
<evidence type="ECO:0000313" key="12">
    <source>
        <dbReference type="EMBL" id="CAI4050888.1"/>
    </source>
</evidence>
<dbReference type="InterPro" id="IPR001594">
    <property type="entry name" value="Palmitoyltrfase_DHHC"/>
</dbReference>
<dbReference type="Proteomes" id="UP001162085">
    <property type="component" value="Chromosome 14"/>
</dbReference>
<keyword evidence="13" id="KW-1185">Reference proteome</keyword>
<name>A0ABN8WM53_SACUV</name>
<feature type="transmembrane region" description="Helical" evidence="10">
    <location>
        <begin position="10"/>
        <end position="28"/>
    </location>
</feature>
<proteinExistence type="inferred from homology"/>
<accession>A0ABN8WM53</accession>
<dbReference type="Pfam" id="PF01529">
    <property type="entry name" value="DHHC"/>
    <property type="match status" value="1"/>
</dbReference>
<feature type="transmembrane region" description="Helical" evidence="10">
    <location>
        <begin position="152"/>
        <end position="175"/>
    </location>
</feature>
<feature type="transmembrane region" description="Helical" evidence="10">
    <location>
        <begin position="187"/>
        <end position="212"/>
    </location>
</feature>
<feature type="transmembrane region" description="Helical" evidence="10">
    <location>
        <begin position="34"/>
        <end position="55"/>
    </location>
</feature>
<sequence>MSDRFSVTKLFPKCLTTCLYIWTAYITLTRIHQIPSWFLVVTIIPTLLIALYAYFKAILKGPGSPLDFPDLLVHDLQAAENGLELPPEYISKRCMTLKHDGRFRVCQICHVWKPDRCHHCSSCDMCILKMDHHCPWFAECTGFKNQKLFIQFLMYTTFYAFLVLIYSCYELGTWFHSGSFNQELIDFHLLGVALLAIAIFISVLAFTAFSIYQACHNQTTIELYGMRRYRRDLEIINDSYGADTQLENIFDLGSSIANWQDIMGTSWLEWLLPIETYKCKKSKYTKDEKGLYFDIRPEAQDRLLSSRGLEDRLMRRVTPRPSLETNRSFE</sequence>
<comment type="similarity">
    <text evidence="10">Belongs to the DHHC palmitoyltransferase family.</text>
</comment>
<dbReference type="InterPro" id="IPR039859">
    <property type="entry name" value="PFA4/ZDH16/20/ERF2-like"/>
</dbReference>
<dbReference type="EMBL" id="OX365941">
    <property type="protein sequence ID" value="CAI4050888.1"/>
    <property type="molecule type" value="Genomic_DNA"/>
</dbReference>
<evidence type="ECO:0000256" key="10">
    <source>
        <dbReference type="RuleBase" id="RU079119"/>
    </source>
</evidence>
<organism evidence="12 13">
    <name type="scientific">Saccharomyces uvarum</name>
    <name type="common">Yeast</name>
    <name type="synonym">Saccharomyces bayanus var. uvarum</name>
    <dbReference type="NCBI Taxonomy" id="230603"/>
    <lineage>
        <taxon>Eukaryota</taxon>
        <taxon>Fungi</taxon>
        <taxon>Dikarya</taxon>
        <taxon>Ascomycota</taxon>
        <taxon>Saccharomycotina</taxon>
        <taxon>Saccharomycetes</taxon>
        <taxon>Saccharomycetales</taxon>
        <taxon>Saccharomycetaceae</taxon>
        <taxon>Saccharomyces</taxon>
    </lineage>
</organism>
<reference evidence="12" key="1">
    <citation type="submission" date="2022-10" db="EMBL/GenBank/DDBJ databases">
        <authorList>
            <person name="Byrne P K."/>
        </authorList>
    </citation>
    <scope>NUCLEOTIDE SEQUENCE</scope>
    <source>
        <strain evidence="12">ZP964</strain>
    </source>
</reference>
<keyword evidence="2 10" id="KW-0808">Transferase</keyword>
<comment type="catalytic activity">
    <reaction evidence="9 10">
        <text>L-cysteinyl-[protein] + hexadecanoyl-CoA = S-hexadecanoyl-L-cysteinyl-[protein] + CoA</text>
        <dbReference type="Rhea" id="RHEA:36683"/>
        <dbReference type="Rhea" id="RHEA-COMP:10131"/>
        <dbReference type="Rhea" id="RHEA-COMP:11032"/>
        <dbReference type="ChEBI" id="CHEBI:29950"/>
        <dbReference type="ChEBI" id="CHEBI:57287"/>
        <dbReference type="ChEBI" id="CHEBI:57379"/>
        <dbReference type="ChEBI" id="CHEBI:74151"/>
        <dbReference type="EC" id="2.3.1.225"/>
    </reaction>
</comment>
<gene>
    <name evidence="12" type="primary">SUVZ14G0100</name>
    <name evidence="12" type="ORF">SUVZ_14G0100</name>
</gene>
<protein>
    <recommendedName>
        <fullName evidence="10">Palmitoyltransferase</fullName>
        <ecNumber evidence="10">2.3.1.225</ecNumber>
    </recommendedName>
</protein>
<evidence type="ECO:0000313" key="13">
    <source>
        <dbReference type="Proteomes" id="UP001162085"/>
    </source>
</evidence>
<keyword evidence="3 10" id="KW-0812">Transmembrane</keyword>
<keyword evidence="5 10" id="KW-0472">Membrane</keyword>
<dbReference type="PROSITE" id="PS50216">
    <property type="entry name" value="DHHC"/>
    <property type="match status" value="1"/>
</dbReference>
<keyword evidence="4 10" id="KW-1133">Transmembrane helix</keyword>
<evidence type="ECO:0000256" key="9">
    <source>
        <dbReference type="ARBA" id="ARBA00048048"/>
    </source>
</evidence>
<comment type="subcellular location">
    <subcellularLocation>
        <location evidence="1">Membrane</location>
        <topology evidence="1">Multi-pass membrane protein</topology>
    </subcellularLocation>
</comment>
<evidence type="ECO:0000256" key="5">
    <source>
        <dbReference type="ARBA" id="ARBA00023136"/>
    </source>
</evidence>
<evidence type="ECO:0000256" key="6">
    <source>
        <dbReference type="ARBA" id="ARBA00023139"/>
    </source>
</evidence>
<evidence type="ECO:0000256" key="3">
    <source>
        <dbReference type="ARBA" id="ARBA00022692"/>
    </source>
</evidence>
<keyword evidence="6" id="KW-0564">Palmitate</keyword>
<feature type="domain" description="Palmitoyltransferase DHHC" evidence="11">
    <location>
        <begin position="103"/>
        <end position="223"/>
    </location>
</feature>
<evidence type="ECO:0000256" key="2">
    <source>
        <dbReference type="ARBA" id="ARBA00022679"/>
    </source>
</evidence>
<dbReference type="PANTHER" id="PTHR12246">
    <property type="entry name" value="PALMITOYLTRANSFERASE ZDHHC16"/>
    <property type="match status" value="1"/>
</dbReference>
<evidence type="ECO:0000256" key="4">
    <source>
        <dbReference type="ARBA" id="ARBA00022989"/>
    </source>
</evidence>